<evidence type="ECO:0008006" key="3">
    <source>
        <dbReference type="Google" id="ProtNLM"/>
    </source>
</evidence>
<dbReference type="EMBL" id="PXNQ02000002">
    <property type="protein sequence ID" value="RNF35483.1"/>
    <property type="molecule type" value="Genomic_DNA"/>
</dbReference>
<proteinExistence type="predicted"/>
<sequence>MVSKGEQQQGRTGKRRLIVHVGVQKTGSTSIQRHLGRNAKALSDRLVVRTPDEGTPMRPLGRAAVNFSLRSESGDAEAALKIALDDVLDTLPANDLPVLLSHENLAGAMPGNGGETRLYPALPQIVSLIRGHAKDFDTDFVYYSRRMNAWKSSVWAQAVRTDGYTRREEEFMLETAELPGWGDLHRRLVEAVGGKRVTRFKLEDEPEAERPGRQLLLHAGLSDAEIDALQPLEGPSMSRLNDASTEFLRHLNSLNINPHARGKVADLVVRTQSLFNADHRPEGTL</sequence>
<name>A0A422QZZ1_9RHOB</name>
<protein>
    <recommendedName>
        <fullName evidence="3">Sulfotransferase family protein</fullName>
    </recommendedName>
</protein>
<evidence type="ECO:0000313" key="1">
    <source>
        <dbReference type="EMBL" id="RNF35483.1"/>
    </source>
</evidence>
<keyword evidence="2" id="KW-1185">Reference proteome</keyword>
<gene>
    <name evidence="1" type="ORF">A7A09_003345</name>
</gene>
<accession>A0A422QZZ1</accession>
<organism evidence="1 2">
    <name type="scientific">Paracoccus methylarcula</name>
    <dbReference type="NCBI Taxonomy" id="72022"/>
    <lineage>
        <taxon>Bacteria</taxon>
        <taxon>Pseudomonadati</taxon>
        <taxon>Pseudomonadota</taxon>
        <taxon>Alphaproteobacteria</taxon>
        <taxon>Rhodobacterales</taxon>
        <taxon>Paracoccaceae</taxon>
        <taxon>Paracoccus</taxon>
    </lineage>
</organism>
<evidence type="ECO:0000313" key="2">
    <source>
        <dbReference type="Proteomes" id="UP000238137"/>
    </source>
</evidence>
<dbReference type="Proteomes" id="UP000238137">
    <property type="component" value="Unassembled WGS sequence"/>
</dbReference>
<reference evidence="1" key="1">
    <citation type="submission" date="2018-05" db="EMBL/GenBank/DDBJ databases">
        <title>Reclassification of Methylarcula marina and Methylarcula terricola as Paracoccus methylarcula sp.nov., comb.nov. and Paracoccus terricola comb.nov.</title>
        <authorList>
            <person name="Shmareva M.N."/>
            <person name="Doronina N.V."/>
            <person name="Vasilenko O.V."/>
            <person name="Tarlachkov S.V."/>
            <person name="Trotsenko Y.A."/>
        </authorList>
    </citation>
    <scope>NUCLEOTIDE SEQUENCE [LARGE SCALE GENOMIC DNA]</scope>
    <source>
        <strain evidence="1">VKM B-2159</strain>
    </source>
</reference>
<dbReference type="OrthoDB" id="7762993at2"/>
<comment type="caution">
    <text evidence="1">The sequence shown here is derived from an EMBL/GenBank/DDBJ whole genome shotgun (WGS) entry which is preliminary data.</text>
</comment>
<dbReference type="RefSeq" id="WP_106690095.1">
    <property type="nucleotide sequence ID" value="NZ_PXNQ02000002.1"/>
</dbReference>
<dbReference type="AlphaFoldDB" id="A0A422QZZ1"/>